<dbReference type="AlphaFoldDB" id="A0A1F7YJN1"/>
<proteinExistence type="predicted"/>
<reference evidence="1 2" key="1">
    <citation type="journal article" date="2016" name="Nat. Commun.">
        <title>Thousands of microbial genomes shed light on interconnected biogeochemical processes in an aquifer system.</title>
        <authorList>
            <person name="Anantharaman K."/>
            <person name="Brown C.T."/>
            <person name="Hug L.A."/>
            <person name="Sharon I."/>
            <person name="Castelle C.J."/>
            <person name="Probst A.J."/>
            <person name="Thomas B.C."/>
            <person name="Singh A."/>
            <person name="Wilkins M.J."/>
            <person name="Karaoz U."/>
            <person name="Brodie E.L."/>
            <person name="Williams K.H."/>
            <person name="Hubbard S.S."/>
            <person name="Banfield J.F."/>
        </authorList>
    </citation>
    <scope>NUCLEOTIDE SEQUENCE [LARGE SCALE GENOMIC DNA]</scope>
</reference>
<organism evidence="1 2">
    <name type="scientific">Candidatus Woesebacteria bacterium RIFCSPHIGHO2_01_FULL_40_22</name>
    <dbReference type="NCBI Taxonomy" id="1802499"/>
    <lineage>
        <taxon>Bacteria</taxon>
        <taxon>Candidatus Woeseibacteriota</taxon>
    </lineage>
</organism>
<sequence>MTQEHSDNKGTKLCASYALLLRQAVRIGMENSGGRLTPEQVTAARTIAVKDQQFHKERVPFKPMELYDLSQQVTRETSTT</sequence>
<accession>A0A1F7YJN1</accession>
<name>A0A1F7YJN1_9BACT</name>
<evidence type="ECO:0000313" key="1">
    <source>
        <dbReference type="EMBL" id="OGM27477.1"/>
    </source>
</evidence>
<dbReference type="Proteomes" id="UP000179221">
    <property type="component" value="Unassembled WGS sequence"/>
</dbReference>
<comment type="caution">
    <text evidence="1">The sequence shown here is derived from an EMBL/GenBank/DDBJ whole genome shotgun (WGS) entry which is preliminary data.</text>
</comment>
<dbReference type="EMBL" id="MGGL01000004">
    <property type="protein sequence ID" value="OGM27477.1"/>
    <property type="molecule type" value="Genomic_DNA"/>
</dbReference>
<gene>
    <name evidence="1" type="ORF">A2628_01645</name>
</gene>
<protein>
    <submittedName>
        <fullName evidence="1">Uncharacterized protein</fullName>
    </submittedName>
</protein>
<evidence type="ECO:0000313" key="2">
    <source>
        <dbReference type="Proteomes" id="UP000179221"/>
    </source>
</evidence>